<dbReference type="Proteomes" id="UP000614216">
    <property type="component" value="Unassembled WGS sequence"/>
</dbReference>
<dbReference type="PANTHER" id="PTHR42754">
    <property type="entry name" value="ENDOGLUCANASE"/>
    <property type="match status" value="1"/>
</dbReference>
<dbReference type="PANTHER" id="PTHR42754:SF1">
    <property type="entry name" value="LIPOPROTEIN"/>
    <property type="match status" value="1"/>
</dbReference>
<keyword evidence="2" id="KW-1185">Reference proteome</keyword>
<dbReference type="RefSeq" id="WP_202855450.1">
    <property type="nucleotide sequence ID" value="NZ_JAEUGD010000019.1"/>
</dbReference>
<sequence>MNRHFITLILSLLVASCANEEDVSAGKAETFVKYYGGINSDISSDMKEASDGSYIILGTTVAETASKEEISKIRLLKTDIDGNVMWDKTYPETQTEGIHNSILGRSLIEINNGYLVVGDSIYKENNQDLTNMFILTVDQNGNTIAGNSISFNNASLHGYTVTPNDQGNYFVLATIKGNATPENMYLAEISSADLSVVWSQTYGIGDDVNISKTILTDENNHVTWSGTTSRNGENDIRVITTPADSKNTFFDETIGLNNGKNELGFDIQRTPFGYAIIGSTNNTTAGDLDILLTRVNQNGKLLGSTTFGGLKSDTGDALTVTKDGSLLILGSTDSFGRGERDFYLIKTDMFGTPIWTESAGIDGKIFGSVNMDAGSTVLETSTGHILILGSTKFGNVDTMVLIKTDSQGNI</sequence>
<accession>A0A937FU07</accession>
<protein>
    <submittedName>
        <fullName evidence="1">Uncharacterized protein</fullName>
    </submittedName>
</protein>
<reference evidence="1" key="1">
    <citation type="submission" date="2021-01" db="EMBL/GenBank/DDBJ databases">
        <title>Fulvivirga kasyanovii gen. nov., sp nov., a novel member of the phylum Bacteroidetes isolated from seawater in a mussel farm.</title>
        <authorList>
            <person name="Zhao L.-H."/>
            <person name="Wang Z.-J."/>
        </authorList>
    </citation>
    <scope>NUCLEOTIDE SEQUENCE</scope>
    <source>
        <strain evidence="1">29W222</strain>
    </source>
</reference>
<evidence type="ECO:0000313" key="2">
    <source>
        <dbReference type="Proteomes" id="UP000614216"/>
    </source>
</evidence>
<dbReference type="EMBL" id="JAEUGD010000019">
    <property type="protein sequence ID" value="MBL6445904.1"/>
    <property type="molecule type" value="Genomic_DNA"/>
</dbReference>
<evidence type="ECO:0000313" key="1">
    <source>
        <dbReference type="EMBL" id="MBL6445904.1"/>
    </source>
</evidence>
<gene>
    <name evidence="1" type="ORF">JMN32_06270</name>
</gene>
<name>A0A937FU07_9BACT</name>
<dbReference type="PROSITE" id="PS51257">
    <property type="entry name" value="PROKAR_LIPOPROTEIN"/>
    <property type="match status" value="1"/>
</dbReference>
<comment type="caution">
    <text evidence="1">The sequence shown here is derived from an EMBL/GenBank/DDBJ whole genome shotgun (WGS) entry which is preliminary data.</text>
</comment>
<organism evidence="1 2">
    <name type="scientific">Fulvivirga marina</name>
    <dbReference type="NCBI Taxonomy" id="2494733"/>
    <lineage>
        <taxon>Bacteria</taxon>
        <taxon>Pseudomonadati</taxon>
        <taxon>Bacteroidota</taxon>
        <taxon>Cytophagia</taxon>
        <taxon>Cytophagales</taxon>
        <taxon>Fulvivirgaceae</taxon>
        <taxon>Fulvivirga</taxon>
    </lineage>
</organism>
<proteinExistence type="predicted"/>
<dbReference type="AlphaFoldDB" id="A0A937FU07"/>